<dbReference type="RefSeq" id="WP_143426552.1">
    <property type="nucleotide sequence ID" value="NZ_JACHXB010000001.1"/>
</dbReference>
<evidence type="ECO:0000313" key="2">
    <source>
        <dbReference type="EMBL" id="SNX94827.1"/>
    </source>
</evidence>
<sequence length="90" mass="9750">MPAAHRSAAAMDDLSVLLPDWCTHLRARNVAPSTIQSYLTVGENLLTWLRAQGMPATASDLGRDHLDVPGHQVGASRLIGGRPPSALWRR</sequence>
<proteinExistence type="predicted"/>
<reference evidence="2 3" key="1">
    <citation type="submission" date="2017-09" db="EMBL/GenBank/DDBJ databases">
        <authorList>
            <person name="Ehlers B."/>
            <person name="Leendertz F.H."/>
        </authorList>
    </citation>
    <scope>NUCLEOTIDE SEQUENCE [LARGE SCALE GENOMIC DNA]</scope>
    <source>
        <strain evidence="2 3">DSM 46844</strain>
    </source>
</reference>
<organism evidence="2 3">
    <name type="scientific">Geodermatophilus sabuli</name>
    <dbReference type="NCBI Taxonomy" id="1564158"/>
    <lineage>
        <taxon>Bacteria</taxon>
        <taxon>Bacillati</taxon>
        <taxon>Actinomycetota</taxon>
        <taxon>Actinomycetes</taxon>
        <taxon>Geodermatophilales</taxon>
        <taxon>Geodermatophilaceae</taxon>
        <taxon>Geodermatophilus</taxon>
    </lineage>
</organism>
<gene>
    <name evidence="2" type="ORF">SAMN06893097_101624</name>
</gene>
<dbReference type="AlphaFoldDB" id="A0A285E754"/>
<feature type="region of interest" description="Disordered" evidence="1">
    <location>
        <begin position="59"/>
        <end position="90"/>
    </location>
</feature>
<accession>A0A285E754</accession>
<evidence type="ECO:0008006" key="4">
    <source>
        <dbReference type="Google" id="ProtNLM"/>
    </source>
</evidence>
<dbReference type="Proteomes" id="UP000219514">
    <property type="component" value="Unassembled WGS sequence"/>
</dbReference>
<dbReference type="EMBL" id="OBDO01000001">
    <property type="protein sequence ID" value="SNX94827.1"/>
    <property type="molecule type" value="Genomic_DNA"/>
</dbReference>
<protein>
    <recommendedName>
        <fullName evidence="4">Phage integrase, N-terminal SAM-like domain</fullName>
    </recommendedName>
</protein>
<keyword evidence="3" id="KW-1185">Reference proteome</keyword>
<dbReference type="OrthoDB" id="3183879at2"/>
<name>A0A285E754_9ACTN</name>
<evidence type="ECO:0000313" key="3">
    <source>
        <dbReference type="Proteomes" id="UP000219514"/>
    </source>
</evidence>
<evidence type="ECO:0000256" key="1">
    <source>
        <dbReference type="SAM" id="MobiDB-lite"/>
    </source>
</evidence>